<evidence type="ECO:0000256" key="8">
    <source>
        <dbReference type="ARBA" id="ARBA00022801"/>
    </source>
</evidence>
<keyword evidence="15" id="KW-1185">Reference proteome</keyword>
<organism evidence="14 15">
    <name type="scientific">Rubellicoccus peritrichatus</name>
    <dbReference type="NCBI Taxonomy" id="3080537"/>
    <lineage>
        <taxon>Bacteria</taxon>
        <taxon>Pseudomonadati</taxon>
        <taxon>Verrucomicrobiota</taxon>
        <taxon>Opitutia</taxon>
        <taxon>Puniceicoccales</taxon>
        <taxon>Cerasicoccaceae</taxon>
        <taxon>Rubellicoccus</taxon>
    </lineage>
</organism>
<dbReference type="GO" id="GO:0006281">
    <property type="term" value="P:DNA repair"/>
    <property type="evidence" value="ECO:0007669"/>
    <property type="project" value="UniProtKB-KW"/>
</dbReference>
<keyword evidence="14" id="KW-0326">Glycosidase</keyword>
<dbReference type="KEGG" id="puo:RZN69_05900"/>
<dbReference type="CDD" id="cd10030">
    <property type="entry name" value="UDG-F4_TTUDGA_SPO1dp_like"/>
    <property type="match status" value="1"/>
</dbReference>
<comment type="catalytic activity">
    <reaction evidence="1">
        <text>Hydrolyzes single-stranded DNA or mismatched double-stranded DNA and polynucleotides, releasing free uracil.</text>
        <dbReference type="EC" id="3.2.2.27"/>
    </reaction>
</comment>
<evidence type="ECO:0000256" key="11">
    <source>
        <dbReference type="ARBA" id="ARBA00023204"/>
    </source>
</evidence>
<keyword evidence="5" id="KW-0004">4Fe-4S</keyword>
<keyword evidence="8 14" id="KW-0378">Hydrolase</keyword>
<evidence type="ECO:0000256" key="1">
    <source>
        <dbReference type="ARBA" id="ARBA00001400"/>
    </source>
</evidence>
<evidence type="ECO:0000256" key="4">
    <source>
        <dbReference type="ARBA" id="ARBA00019403"/>
    </source>
</evidence>
<evidence type="ECO:0000313" key="15">
    <source>
        <dbReference type="Proteomes" id="UP001304300"/>
    </source>
</evidence>
<evidence type="ECO:0000256" key="10">
    <source>
        <dbReference type="ARBA" id="ARBA00023014"/>
    </source>
</evidence>
<evidence type="ECO:0000256" key="9">
    <source>
        <dbReference type="ARBA" id="ARBA00023004"/>
    </source>
</evidence>
<keyword evidence="10" id="KW-0411">Iron-sulfur</keyword>
<dbReference type="InterPro" id="IPR005122">
    <property type="entry name" value="Uracil-DNA_glycosylase-like"/>
</dbReference>
<dbReference type="GO" id="GO:0046872">
    <property type="term" value="F:metal ion binding"/>
    <property type="evidence" value="ECO:0007669"/>
    <property type="project" value="UniProtKB-KW"/>
</dbReference>
<comment type="similarity">
    <text evidence="2">Belongs to the uracil-DNA glycosylase (UDG) superfamily. Type 4 (UDGa) family.</text>
</comment>
<evidence type="ECO:0000256" key="2">
    <source>
        <dbReference type="ARBA" id="ARBA00006521"/>
    </source>
</evidence>
<dbReference type="AlphaFoldDB" id="A0AAQ3QX40"/>
<dbReference type="InterPro" id="IPR051536">
    <property type="entry name" value="UDG_Type-4/5"/>
</dbReference>
<dbReference type="SUPFAM" id="SSF52141">
    <property type="entry name" value="Uracil-DNA glycosylase-like"/>
    <property type="match status" value="1"/>
</dbReference>
<evidence type="ECO:0000256" key="7">
    <source>
        <dbReference type="ARBA" id="ARBA00022763"/>
    </source>
</evidence>
<sequence length="324" mass="35952">MMRAQLEAVIDELKTLRAEGVSSVYLEEQTIADLKAKAGTVEAVAPSTAPAPVAKVSTLPSPPENQPNLLASWKSESDVPEKPKAATKPAVKKDANIPDWIKPIPAPTAFDIPEGDKQTQWNWLRDKIFNDPICREHVRLEKGKKVVFGVGNLDADVFFCGEAPGADEEIQGEPFVGKAGQLLDKIIAATGLKRDLVMIGNIMNWRPEHDKPYGNRPPTETEIAYCLPHLEAQVEIVKPKVIVALGATAAHGLLGYDPERTVGRTRGKWMEFKGIPLILTYHPSYLLRNNTNRSKRMVWEDMLLVMDKIGLEISEKQRGYFAEK</sequence>
<dbReference type="GO" id="GO:0051539">
    <property type="term" value="F:4 iron, 4 sulfur cluster binding"/>
    <property type="evidence" value="ECO:0007669"/>
    <property type="project" value="UniProtKB-KW"/>
</dbReference>
<feature type="domain" description="Uracil-DNA glycosylase-like" evidence="13">
    <location>
        <begin position="148"/>
        <end position="303"/>
    </location>
</feature>
<dbReference type="SMART" id="SM00987">
    <property type="entry name" value="UreE_C"/>
    <property type="match status" value="1"/>
</dbReference>
<feature type="compositionally biased region" description="Basic and acidic residues" evidence="12">
    <location>
        <begin position="75"/>
        <end position="84"/>
    </location>
</feature>
<dbReference type="EC" id="3.2.2.27" evidence="3"/>
<reference evidence="14 15" key="1">
    <citation type="submission" date="2023-10" db="EMBL/GenBank/DDBJ databases">
        <title>Rubellicoccus peritrichatus gen. nov., sp. nov., isolated from an algae of coral reef tank.</title>
        <authorList>
            <person name="Luo J."/>
        </authorList>
    </citation>
    <scope>NUCLEOTIDE SEQUENCE [LARGE SCALE GENOMIC DNA]</scope>
    <source>
        <strain evidence="14 15">CR14</strain>
    </source>
</reference>
<keyword evidence="7" id="KW-0227">DNA damage</keyword>
<dbReference type="PANTHER" id="PTHR33693:SF1">
    <property type="entry name" value="TYPE-4 URACIL-DNA GLYCOSYLASE"/>
    <property type="match status" value="1"/>
</dbReference>
<keyword evidence="11" id="KW-0234">DNA repair</keyword>
<protein>
    <recommendedName>
        <fullName evidence="4">Type-4 uracil-DNA glycosylase</fullName>
        <ecNumber evidence="3">3.2.2.27</ecNumber>
    </recommendedName>
</protein>
<evidence type="ECO:0000256" key="3">
    <source>
        <dbReference type="ARBA" id="ARBA00012030"/>
    </source>
</evidence>
<keyword evidence="6" id="KW-0479">Metal-binding</keyword>
<dbReference type="PANTHER" id="PTHR33693">
    <property type="entry name" value="TYPE-5 URACIL-DNA GLYCOSYLASE"/>
    <property type="match status" value="1"/>
</dbReference>
<evidence type="ECO:0000313" key="14">
    <source>
        <dbReference type="EMBL" id="WOO42617.1"/>
    </source>
</evidence>
<dbReference type="NCBIfam" id="TIGR00758">
    <property type="entry name" value="UDG_fam4"/>
    <property type="match status" value="1"/>
</dbReference>
<dbReference type="Proteomes" id="UP001304300">
    <property type="component" value="Chromosome"/>
</dbReference>
<evidence type="ECO:0000256" key="5">
    <source>
        <dbReference type="ARBA" id="ARBA00022485"/>
    </source>
</evidence>
<dbReference type="Pfam" id="PF03167">
    <property type="entry name" value="UDG"/>
    <property type="match status" value="1"/>
</dbReference>
<dbReference type="Gene3D" id="3.40.470.10">
    <property type="entry name" value="Uracil-DNA glycosylase-like domain"/>
    <property type="match status" value="1"/>
</dbReference>
<dbReference type="InterPro" id="IPR005273">
    <property type="entry name" value="Ura-DNA_glyco_family4"/>
</dbReference>
<dbReference type="InterPro" id="IPR036895">
    <property type="entry name" value="Uracil-DNA_glycosylase-like_sf"/>
</dbReference>
<evidence type="ECO:0000256" key="12">
    <source>
        <dbReference type="SAM" id="MobiDB-lite"/>
    </source>
</evidence>
<dbReference type="GO" id="GO:0004844">
    <property type="term" value="F:uracil DNA N-glycosylase activity"/>
    <property type="evidence" value="ECO:0007669"/>
    <property type="project" value="UniProtKB-EC"/>
</dbReference>
<accession>A0AAQ3QX40</accession>
<dbReference type="SMART" id="SM00986">
    <property type="entry name" value="UDG"/>
    <property type="match status" value="1"/>
</dbReference>
<gene>
    <name evidence="14" type="ORF">RZN69_05900</name>
</gene>
<name>A0AAQ3QX40_9BACT</name>
<feature type="region of interest" description="Disordered" evidence="12">
    <location>
        <begin position="58"/>
        <end position="92"/>
    </location>
</feature>
<dbReference type="EMBL" id="CP136920">
    <property type="protein sequence ID" value="WOO42617.1"/>
    <property type="molecule type" value="Genomic_DNA"/>
</dbReference>
<proteinExistence type="inferred from homology"/>
<evidence type="ECO:0000256" key="6">
    <source>
        <dbReference type="ARBA" id="ARBA00022723"/>
    </source>
</evidence>
<dbReference type="RefSeq" id="WP_317835142.1">
    <property type="nucleotide sequence ID" value="NZ_CP136920.1"/>
</dbReference>
<evidence type="ECO:0000259" key="13">
    <source>
        <dbReference type="SMART" id="SM00986"/>
    </source>
</evidence>
<keyword evidence="9" id="KW-0408">Iron</keyword>